<comment type="caution">
    <text evidence="1">The sequence shown here is derived from an EMBL/GenBank/DDBJ whole genome shotgun (WGS) entry which is preliminary data.</text>
</comment>
<evidence type="ECO:0000313" key="2">
    <source>
        <dbReference type="Proteomes" id="UP001164539"/>
    </source>
</evidence>
<sequence length="148" mass="16300">MSCRKISLSTDKRGVLLLICSIFIRQSAIFTVIFLQLYQLVYTHWVACGTKVVAALSDNGIDSLGWMERIPEDVLISDGAWLLHGKAVVTIAGSIVDHVIEEIVDVFINKDHAWEAGIKSVDEPNEAAVEHGNQLVDLLNAVVVTCQR</sequence>
<reference evidence="1 2" key="1">
    <citation type="journal article" date="2023" name="Science">
        <title>Complex scaffold remodeling in plant triterpene biosynthesis.</title>
        <authorList>
            <person name="De La Pena R."/>
            <person name="Hodgson H."/>
            <person name="Liu J.C."/>
            <person name="Stephenson M.J."/>
            <person name="Martin A.C."/>
            <person name="Owen C."/>
            <person name="Harkess A."/>
            <person name="Leebens-Mack J."/>
            <person name="Jimenez L.E."/>
            <person name="Osbourn A."/>
            <person name="Sattely E.S."/>
        </authorList>
    </citation>
    <scope>NUCLEOTIDE SEQUENCE [LARGE SCALE GENOMIC DNA]</scope>
    <source>
        <strain evidence="2">cv. JPN11</strain>
        <tissue evidence="1">Leaf</tissue>
    </source>
</reference>
<dbReference type="EMBL" id="CM051404">
    <property type="protein sequence ID" value="KAJ4707211.1"/>
    <property type="molecule type" value="Genomic_DNA"/>
</dbReference>
<protein>
    <submittedName>
        <fullName evidence="1">Uncharacterized protein</fullName>
    </submittedName>
</protein>
<dbReference type="Proteomes" id="UP001164539">
    <property type="component" value="Chromosome 11"/>
</dbReference>
<name>A0ACC1X6Z5_MELAZ</name>
<accession>A0ACC1X6Z5</accession>
<keyword evidence="2" id="KW-1185">Reference proteome</keyword>
<gene>
    <name evidence="1" type="ORF">OWV82_020762</name>
</gene>
<proteinExistence type="predicted"/>
<evidence type="ECO:0000313" key="1">
    <source>
        <dbReference type="EMBL" id="KAJ4707211.1"/>
    </source>
</evidence>
<organism evidence="1 2">
    <name type="scientific">Melia azedarach</name>
    <name type="common">Chinaberry tree</name>
    <dbReference type="NCBI Taxonomy" id="155640"/>
    <lineage>
        <taxon>Eukaryota</taxon>
        <taxon>Viridiplantae</taxon>
        <taxon>Streptophyta</taxon>
        <taxon>Embryophyta</taxon>
        <taxon>Tracheophyta</taxon>
        <taxon>Spermatophyta</taxon>
        <taxon>Magnoliopsida</taxon>
        <taxon>eudicotyledons</taxon>
        <taxon>Gunneridae</taxon>
        <taxon>Pentapetalae</taxon>
        <taxon>rosids</taxon>
        <taxon>malvids</taxon>
        <taxon>Sapindales</taxon>
        <taxon>Meliaceae</taxon>
        <taxon>Melia</taxon>
    </lineage>
</organism>